<evidence type="ECO:0000256" key="3">
    <source>
        <dbReference type="ARBA" id="ARBA00023295"/>
    </source>
</evidence>
<dbReference type="SMART" id="SM00257">
    <property type="entry name" value="LysM"/>
    <property type="match status" value="1"/>
</dbReference>
<organism evidence="5 6">
    <name type="scientific">Bacillus spongiae</name>
    <dbReference type="NCBI Taxonomy" id="2683610"/>
    <lineage>
        <taxon>Bacteria</taxon>
        <taxon>Bacillati</taxon>
        <taxon>Bacillota</taxon>
        <taxon>Bacilli</taxon>
        <taxon>Bacillales</taxon>
        <taxon>Bacillaceae</taxon>
        <taxon>Bacillus</taxon>
    </lineage>
</organism>
<evidence type="ECO:0000313" key="5">
    <source>
        <dbReference type="EMBL" id="MEI5909444.1"/>
    </source>
</evidence>
<dbReference type="CDD" id="cd06414">
    <property type="entry name" value="GH25_LytC-like"/>
    <property type="match status" value="1"/>
</dbReference>
<evidence type="ECO:0000256" key="2">
    <source>
        <dbReference type="ARBA" id="ARBA00022801"/>
    </source>
</evidence>
<evidence type="ECO:0000259" key="4">
    <source>
        <dbReference type="PROSITE" id="PS51782"/>
    </source>
</evidence>
<dbReference type="InterPro" id="IPR018392">
    <property type="entry name" value="LysM"/>
</dbReference>
<dbReference type="InterPro" id="IPR018077">
    <property type="entry name" value="Glyco_hydro_fam25_subgr"/>
</dbReference>
<dbReference type="PROSITE" id="PS51904">
    <property type="entry name" value="GLYCOSYL_HYDROL_F25_2"/>
    <property type="match status" value="1"/>
</dbReference>
<proteinExistence type="inferred from homology"/>
<dbReference type="Proteomes" id="UP001312865">
    <property type="component" value="Unassembled WGS sequence"/>
</dbReference>
<evidence type="ECO:0000313" key="6">
    <source>
        <dbReference type="Proteomes" id="UP001312865"/>
    </source>
</evidence>
<dbReference type="Pfam" id="PF01183">
    <property type="entry name" value="Glyco_hydro_25"/>
    <property type="match status" value="1"/>
</dbReference>
<dbReference type="InterPro" id="IPR002053">
    <property type="entry name" value="Glyco_hydro_25"/>
</dbReference>
<protein>
    <submittedName>
        <fullName evidence="5">GH25 family lysozyme</fullName>
    </submittedName>
</protein>
<dbReference type="CDD" id="cd00118">
    <property type="entry name" value="LysM"/>
    <property type="match status" value="1"/>
</dbReference>
<dbReference type="Gene3D" id="3.10.350.10">
    <property type="entry name" value="LysM domain"/>
    <property type="match status" value="1"/>
</dbReference>
<dbReference type="PANTHER" id="PTHR34135:SF2">
    <property type="entry name" value="LYSOZYME"/>
    <property type="match status" value="1"/>
</dbReference>
<evidence type="ECO:0000256" key="1">
    <source>
        <dbReference type="ARBA" id="ARBA00010646"/>
    </source>
</evidence>
<dbReference type="EMBL" id="JBBAXC010000026">
    <property type="protein sequence ID" value="MEI5909444.1"/>
    <property type="molecule type" value="Genomic_DNA"/>
</dbReference>
<dbReference type="SUPFAM" id="SSF51445">
    <property type="entry name" value="(Trans)glycosidases"/>
    <property type="match status" value="1"/>
</dbReference>
<dbReference type="InterPro" id="IPR017853">
    <property type="entry name" value="GH"/>
</dbReference>
<comment type="caution">
    <text evidence="5">The sequence shown here is derived from an EMBL/GenBank/DDBJ whole genome shotgun (WGS) entry which is preliminary data.</text>
</comment>
<dbReference type="PANTHER" id="PTHR34135">
    <property type="entry name" value="LYSOZYME"/>
    <property type="match status" value="1"/>
</dbReference>
<dbReference type="PROSITE" id="PS51782">
    <property type="entry name" value="LYSM"/>
    <property type="match status" value="1"/>
</dbReference>
<feature type="domain" description="LysM" evidence="4">
    <location>
        <begin position="211"/>
        <end position="255"/>
    </location>
</feature>
<keyword evidence="2" id="KW-0378">Hydrolase</keyword>
<dbReference type="RefSeq" id="WP_336588888.1">
    <property type="nucleotide sequence ID" value="NZ_JBBAXC010000026.1"/>
</dbReference>
<name>A0ABU8HJ60_9BACI</name>
<dbReference type="SUPFAM" id="SSF54106">
    <property type="entry name" value="LysM domain"/>
    <property type="match status" value="1"/>
</dbReference>
<dbReference type="Gene3D" id="3.20.20.80">
    <property type="entry name" value="Glycosidases"/>
    <property type="match status" value="1"/>
</dbReference>
<keyword evidence="3" id="KW-0326">Glycosidase</keyword>
<sequence>MKIKGIDVSHWQGNINWDKVQKDGVKFAFIKATQGTSYSKVHYFKDNAKKAVKEGIHVGAYHYATFSSVSEAIKEAKYFLSVVKGFKLDYPLVLDLEEDKKGVSKKQLTDGAIAFLEVLENGGHFAMLYTGKSFLENQLDEKRLKPYALWVARYNYELGRHADIWQHTSSGRVNGISGNVDMNWSYRDFAAEIRKMRNTKPTKIATPKKETVYIVKPGDNLTKVANKYNTSVDKLVRDNKIKNKNLIYPGQKIRIK</sequence>
<comment type="similarity">
    <text evidence="1">Belongs to the glycosyl hydrolase 25 family.</text>
</comment>
<dbReference type="SMART" id="SM00641">
    <property type="entry name" value="Glyco_25"/>
    <property type="match status" value="1"/>
</dbReference>
<accession>A0ABU8HJ60</accession>
<dbReference type="Pfam" id="PF01476">
    <property type="entry name" value="LysM"/>
    <property type="match status" value="1"/>
</dbReference>
<reference evidence="5 6" key="1">
    <citation type="journal article" date="2018" name="J. Microbiol.">
        <title>Bacillus spongiae sp. nov., isolated from sponge of Jeju Island.</title>
        <authorList>
            <person name="Lee G.E."/>
            <person name="Im W.T."/>
            <person name="Park J.S."/>
        </authorList>
    </citation>
    <scope>NUCLEOTIDE SEQUENCE [LARGE SCALE GENOMIC DNA]</scope>
    <source>
        <strain evidence="5 6">135PIL107-10</strain>
    </source>
</reference>
<dbReference type="InterPro" id="IPR036779">
    <property type="entry name" value="LysM_dom_sf"/>
</dbReference>
<keyword evidence="6" id="KW-1185">Reference proteome</keyword>
<gene>
    <name evidence="5" type="ORF">WAK64_20660</name>
</gene>